<evidence type="ECO:0000313" key="4">
    <source>
        <dbReference type="Proteomes" id="UP000637980"/>
    </source>
</evidence>
<reference evidence="4" key="1">
    <citation type="journal article" date="2019" name="Int. J. Syst. Evol. Microbiol.">
        <title>The Global Catalogue of Microorganisms (GCM) 10K type strain sequencing project: providing services to taxonomists for standard genome sequencing and annotation.</title>
        <authorList>
            <consortium name="The Broad Institute Genomics Platform"/>
            <consortium name="The Broad Institute Genome Sequencing Center for Infectious Disease"/>
            <person name="Wu L."/>
            <person name="Ma J."/>
        </authorList>
    </citation>
    <scope>NUCLEOTIDE SEQUENCE [LARGE SCALE GENOMIC DNA]</scope>
    <source>
        <strain evidence="4">KCTC 12861</strain>
    </source>
</reference>
<evidence type="ECO:0000256" key="1">
    <source>
        <dbReference type="PROSITE-ProRule" id="PRU00706"/>
    </source>
</evidence>
<dbReference type="RefSeq" id="WP_189438346.1">
    <property type="nucleotide sequence ID" value="NZ_BMXE01000008.1"/>
</dbReference>
<organism evidence="3 4">
    <name type="scientific">Pseudovibrio japonicus</name>
    <dbReference type="NCBI Taxonomy" id="366534"/>
    <lineage>
        <taxon>Bacteria</taxon>
        <taxon>Pseudomonadati</taxon>
        <taxon>Pseudomonadota</taxon>
        <taxon>Alphaproteobacteria</taxon>
        <taxon>Hyphomicrobiales</taxon>
        <taxon>Stappiaceae</taxon>
        <taxon>Pseudovibrio</taxon>
    </lineage>
</organism>
<dbReference type="Gene3D" id="3.30.70.141">
    <property type="entry name" value="Nucleoside diphosphate kinase-like domain"/>
    <property type="match status" value="1"/>
</dbReference>
<dbReference type="Pfam" id="PF00334">
    <property type="entry name" value="NDK"/>
    <property type="match status" value="1"/>
</dbReference>
<gene>
    <name evidence="3" type="ORF">GCM10007094_37520</name>
</gene>
<feature type="domain" description="Nucleoside diphosphate kinase-like" evidence="2">
    <location>
        <begin position="2"/>
        <end position="119"/>
    </location>
</feature>
<proteinExistence type="inferred from homology"/>
<evidence type="ECO:0000259" key="2">
    <source>
        <dbReference type="Pfam" id="PF00334"/>
    </source>
</evidence>
<dbReference type="Proteomes" id="UP000637980">
    <property type="component" value="Unassembled WGS sequence"/>
</dbReference>
<evidence type="ECO:0000313" key="3">
    <source>
        <dbReference type="EMBL" id="GHB44679.1"/>
    </source>
</evidence>
<dbReference type="PROSITE" id="PS51374">
    <property type="entry name" value="NDPK_LIKE"/>
    <property type="match status" value="1"/>
</dbReference>
<protein>
    <recommendedName>
        <fullName evidence="2">Nucleoside diphosphate kinase-like domain-containing protein</fullName>
    </recommendedName>
</protein>
<dbReference type="EMBL" id="BMXE01000008">
    <property type="protein sequence ID" value="GHB44679.1"/>
    <property type="molecule type" value="Genomic_DNA"/>
</dbReference>
<keyword evidence="4" id="KW-1185">Reference proteome</keyword>
<dbReference type="SUPFAM" id="SSF54919">
    <property type="entry name" value="Nucleoside diphosphate kinase, NDK"/>
    <property type="match status" value="1"/>
</dbReference>
<name>A0ABQ3EMZ3_9HYPH</name>
<dbReference type="InterPro" id="IPR034907">
    <property type="entry name" value="NDK-like_dom"/>
</dbReference>
<comment type="caution">
    <text evidence="1">Lacks conserved residue(s) required for the propagation of feature annotation.</text>
</comment>
<accession>A0ABQ3EMZ3</accession>
<sequence>MEHNILLVKPVPIDQEQITEAIRADLMKSGFEVVAVNSKPLSTAEFEKHFICKSLAHSEYMTSGPVTSILYKGESATSFGRAYKGWFRKQHPTDELRNILHSTEPGNEFATQFKLFFPDLNIAHHHQVADQGVYFGKLDEAQRSELSALSAFNLIAANEEEANSQQFKSTCELANCQYIGVRESAHAGTEILRYRRKHEQGAPDAKELRVVLFKEEQNFWAAIPQLKETHKVHAVVCYKPNFTLLQTEELRTATFENNLFCIGGSFGDEEPGSIRVSQELIELFDNWFECGQLVSDFPVLPT</sequence>
<comment type="similarity">
    <text evidence="1">Belongs to the NDK family.</text>
</comment>
<dbReference type="InterPro" id="IPR036850">
    <property type="entry name" value="NDK-like_dom_sf"/>
</dbReference>
<comment type="caution">
    <text evidence="3">The sequence shown here is derived from an EMBL/GenBank/DDBJ whole genome shotgun (WGS) entry which is preliminary data.</text>
</comment>